<protein>
    <recommendedName>
        <fullName evidence="3">Carboxylic ester hydrolase</fullName>
        <ecNumber evidence="3">3.1.1.-</ecNumber>
    </recommendedName>
</protein>
<evidence type="ECO:0000256" key="1">
    <source>
        <dbReference type="ARBA" id="ARBA00005964"/>
    </source>
</evidence>
<comment type="caution">
    <text evidence="5">The sequence shown here is derived from an EMBL/GenBank/DDBJ whole genome shotgun (WGS) entry which is preliminary data.</text>
</comment>
<feature type="signal peptide" evidence="3">
    <location>
        <begin position="1"/>
        <end position="17"/>
    </location>
</feature>
<name>A0A2S4PN01_9PEZI</name>
<comment type="similarity">
    <text evidence="1 3">Belongs to the type-B carboxylesterase/lipase family.</text>
</comment>
<dbReference type="STRING" id="225359.A0A2S4PN01"/>
<keyword evidence="2 3" id="KW-0378">Hydrolase</keyword>
<dbReference type="Gene3D" id="3.40.50.1820">
    <property type="entry name" value="alpha/beta hydrolase"/>
    <property type="match status" value="1"/>
</dbReference>
<dbReference type="InterPro" id="IPR019819">
    <property type="entry name" value="Carboxylesterase_B_CS"/>
</dbReference>
<dbReference type="Proteomes" id="UP000237438">
    <property type="component" value="Unassembled WGS sequence"/>
</dbReference>
<dbReference type="SUPFAM" id="SSF53474">
    <property type="entry name" value="alpha/beta-Hydrolases"/>
    <property type="match status" value="1"/>
</dbReference>
<keyword evidence="3" id="KW-0732">Signal</keyword>
<dbReference type="EC" id="3.1.1.-" evidence="3"/>
<dbReference type="PANTHER" id="PTHR11559">
    <property type="entry name" value="CARBOXYLESTERASE"/>
    <property type="match status" value="1"/>
</dbReference>
<dbReference type="InterPro" id="IPR002018">
    <property type="entry name" value="CarbesteraseB"/>
</dbReference>
<dbReference type="AlphaFoldDB" id="A0A2S4PN01"/>
<evidence type="ECO:0000313" key="6">
    <source>
        <dbReference type="Proteomes" id="UP000237438"/>
    </source>
</evidence>
<dbReference type="GO" id="GO:0016787">
    <property type="term" value="F:hydrolase activity"/>
    <property type="evidence" value="ECO:0007669"/>
    <property type="project" value="UniProtKB-KW"/>
</dbReference>
<evidence type="ECO:0000256" key="2">
    <source>
        <dbReference type="ARBA" id="ARBA00022801"/>
    </source>
</evidence>
<evidence type="ECO:0000259" key="4">
    <source>
        <dbReference type="Pfam" id="PF00135"/>
    </source>
</evidence>
<gene>
    <name evidence="5" type="ORF">EPUL_005131</name>
</gene>
<keyword evidence="6" id="KW-1185">Reference proteome</keyword>
<dbReference type="EMBL" id="PEDP01001628">
    <property type="protein sequence ID" value="POS83391.1"/>
    <property type="molecule type" value="Genomic_DNA"/>
</dbReference>
<organism evidence="5 6">
    <name type="scientific">Erysiphe pulchra</name>
    <dbReference type="NCBI Taxonomy" id="225359"/>
    <lineage>
        <taxon>Eukaryota</taxon>
        <taxon>Fungi</taxon>
        <taxon>Dikarya</taxon>
        <taxon>Ascomycota</taxon>
        <taxon>Pezizomycotina</taxon>
        <taxon>Leotiomycetes</taxon>
        <taxon>Erysiphales</taxon>
        <taxon>Erysiphaceae</taxon>
        <taxon>Erysiphe</taxon>
    </lineage>
</organism>
<evidence type="ECO:0000313" key="5">
    <source>
        <dbReference type="EMBL" id="POS83391.1"/>
    </source>
</evidence>
<feature type="chain" id="PRO_5015372273" description="Carboxylic ester hydrolase" evidence="3">
    <location>
        <begin position="18"/>
        <end position="607"/>
    </location>
</feature>
<accession>A0A2S4PN01</accession>
<dbReference type="Pfam" id="PF00135">
    <property type="entry name" value="COesterase"/>
    <property type="match status" value="1"/>
</dbReference>
<reference evidence="5 6" key="1">
    <citation type="submission" date="2017-10" db="EMBL/GenBank/DDBJ databases">
        <title>Development of genomic resources for the powdery mildew, Erysiphe pulchra.</title>
        <authorList>
            <person name="Wadl P.A."/>
            <person name="Mack B.M."/>
            <person name="Moore G."/>
            <person name="Beltz S.B."/>
        </authorList>
    </citation>
    <scope>NUCLEOTIDE SEQUENCE [LARGE SCALE GENOMIC DNA]</scope>
    <source>
        <strain evidence="5">Cflorida</strain>
    </source>
</reference>
<feature type="domain" description="Carboxylesterase type B" evidence="4">
    <location>
        <begin position="41"/>
        <end position="464"/>
    </location>
</feature>
<proteinExistence type="inferred from homology"/>
<dbReference type="InterPro" id="IPR029058">
    <property type="entry name" value="AB_hydrolase_fold"/>
</dbReference>
<dbReference type="PROSITE" id="PS00941">
    <property type="entry name" value="CARBOXYLESTERASE_B_2"/>
    <property type="match status" value="1"/>
</dbReference>
<dbReference type="InterPro" id="IPR050309">
    <property type="entry name" value="Type-B_Carboxylest/Lipase"/>
</dbReference>
<dbReference type="OrthoDB" id="408631at2759"/>
<sequence>MFYVVLTAIVCIGSSQAFLFIKNNTNDTIHPVVDVGYSVYRGYRNEALQLDYFNGIRYAAPPIGQLRWQKPQEPQENRTEIISAVNYSPRCPQSYQGPRPKTWFFLTSDEISEDCLFLNVISPINATNLPVFVWIHGGGYGIGDGRYNFTEFVTSNSRNFIVVTMQYRLGAFGFLSSSELTSFGISNAGLYDQHFALEWTQKHISKFGGDPRRVTIAGESAGAGSVMQQTLAYGGSEGTEFFSNAIVASPYYPPQLHFSDEQPTGAYNEFKRQVGCEERSENITVFECLSSKDTYSLQNASAYVSTGANYGQWAFLPVVDAIFIKKSPLDQLHTGEVNGVRLLSGHNSDEAPAFVPQAIQTVSDFNSYLQSLFPSLDHQTHAKILNLYAIPDTIPGPLFSTLGSSGPSALNQSSFATGQQQRANNLYAESTFVCPSYWLADAFGLLNRKSWKYQFSVPPAAHGTDMNAYYKSNAALFSEGTLSNGFRTGVQLSWGRFIIYNDPTLPHSVVDDFNSNISPENQENLSAALNTSWLNWDKNSMNMLNFNSSGGTEKTLTVMIAAGKSINVTMKVNPGLKVNWTVADAATWENGRGKRCNFWSHLKKYRP</sequence>
<dbReference type="InterPro" id="IPR019826">
    <property type="entry name" value="Carboxylesterase_B_AS"/>
</dbReference>
<dbReference type="PROSITE" id="PS00122">
    <property type="entry name" value="CARBOXYLESTERASE_B_1"/>
    <property type="match status" value="1"/>
</dbReference>
<evidence type="ECO:0000256" key="3">
    <source>
        <dbReference type="RuleBase" id="RU361235"/>
    </source>
</evidence>